<dbReference type="InterPro" id="IPR029060">
    <property type="entry name" value="PIN-like_dom_sf"/>
</dbReference>
<dbReference type="AlphaFoldDB" id="A0A1I2CN05"/>
<dbReference type="EMBL" id="FOMS01000014">
    <property type="protein sequence ID" value="SFE69502.1"/>
    <property type="molecule type" value="Genomic_DNA"/>
</dbReference>
<proteinExistence type="predicted"/>
<dbReference type="SUPFAM" id="SSF88723">
    <property type="entry name" value="PIN domain-like"/>
    <property type="match status" value="1"/>
</dbReference>
<accession>A0A1I2CN05</accession>
<organism evidence="2 3">
    <name type="scientific">Roseivivax sediminis</name>
    <dbReference type="NCBI Taxonomy" id="936889"/>
    <lineage>
        <taxon>Bacteria</taxon>
        <taxon>Pseudomonadati</taxon>
        <taxon>Pseudomonadota</taxon>
        <taxon>Alphaproteobacteria</taxon>
        <taxon>Rhodobacterales</taxon>
        <taxon>Roseobacteraceae</taxon>
        <taxon>Roseivivax</taxon>
    </lineage>
</organism>
<dbReference type="Gene3D" id="3.40.50.1010">
    <property type="entry name" value="5'-nuclease"/>
    <property type="match status" value="1"/>
</dbReference>
<dbReference type="PANTHER" id="PTHR36173:SF2">
    <property type="entry name" value="RIBONUCLEASE VAPC16"/>
    <property type="match status" value="1"/>
</dbReference>
<evidence type="ECO:0000259" key="1">
    <source>
        <dbReference type="Pfam" id="PF01850"/>
    </source>
</evidence>
<name>A0A1I2CN05_9RHOB</name>
<protein>
    <submittedName>
        <fullName evidence="2">PIN domain nuclease, a component of toxin-antitoxin system (PIN domain)</fullName>
    </submittedName>
</protein>
<dbReference type="CDD" id="cd09872">
    <property type="entry name" value="PIN_Sll0205-like"/>
    <property type="match status" value="1"/>
</dbReference>
<dbReference type="InterPro" id="IPR041705">
    <property type="entry name" value="PIN_Sll0205"/>
</dbReference>
<evidence type="ECO:0000313" key="2">
    <source>
        <dbReference type="EMBL" id="SFE69502.1"/>
    </source>
</evidence>
<feature type="domain" description="PIN" evidence="1">
    <location>
        <begin position="5"/>
        <end position="122"/>
    </location>
</feature>
<evidence type="ECO:0000313" key="3">
    <source>
        <dbReference type="Proteomes" id="UP000325289"/>
    </source>
</evidence>
<sequence>MSGLLLDTNAFAMALTDDPRLAATARDRISATVRAVLSAISFYEIGQKVRLGKWPEMAPHVAGLAERARTDGFEVLPLSPAAALAASVMEWDHRDPFDRMIATVSMQEKLPLVSSDAVFDELRISRIWN</sequence>
<dbReference type="RefSeq" id="WP_149757777.1">
    <property type="nucleotide sequence ID" value="NZ_FOMS01000014.1"/>
</dbReference>
<dbReference type="InterPro" id="IPR002716">
    <property type="entry name" value="PIN_dom"/>
</dbReference>
<keyword evidence="3" id="KW-1185">Reference proteome</keyword>
<dbReference type="Proteomes" id="UP000325289">
    <property type="component" value="Unassembled WGS sequence"/>
</dbReference>
<dbReference type="Pfam" id="PF01850">
    <property type="entry name" value="PIN"/>
    <property type="match status" value="1"/>
</dbReference>
<reference evidence="2 3" key="1">
    <citation type="submission" date="2016-10" db="EMBL/GenBank/DDBJ databases">
        <authorList>
            <person name="Varghese N."/>
            <person name="Submissions S."/>
        </authorList>
    </citation>
    <scope>NUCLEOTIDE SEQUENCE [LARGE SCALE GENOMIC DNA]</scope>
    <source>
        <strain evidence="3">YIM D21,KCTC 23444,ACCC 10710</strain>
    </source>
</reference>
<dbReference type="PANTHER" id="PTHR36173">
    <property type="entry name" value="RIBONUCLEASE VAPC16-RELATED"/>
    <property type="match status" value="1"/>
</dbReference>
<dbReference type="OrthoDB" id="9798990at2"/>
<gene>
    <name evidence="2" type="ORF">SAMN04515678_1146</name>
</gene>
<dbReference type="InterPro" id="IPR052919">
    <property type="entry name" value="TA_system_RNase"/>
</dbReference>